<sequence>MMAQPDLEALSRWSRLNELDRKFIAALPGGRVLSVEGRHSASVFPIGTTGLTYEVGVAD</sequence>
<gene>
    <name evidence="1" type="ORF">VQ02_23760</name>
</gene>
<dbReference type="PATRIC" id="fig|298794.3.peg.2279"/>
<protein>
    <submittedName>
        <fullName evidence="1">Uncharacterized protein</fullName>
    </submittedName>
</protein>
<organism evidence="1 2">
    <name type="scientific">Methylobacterium variabile</name>
    <dbReference type="NCBI Taxonomy" id="298794"/>
    <lineage>
        <taxon>Bacteria</taxon>
        <taxon>Pseudomonadati</taxon>
        <taxon>Pseudomonadota</taxon>
        <taxon>Alphaproteobacteria</taxon>
        <taxon>Hyphomicrobiales</taxon>
        <taxon>Methylobacteriaceae</taxon>
        <taxon>Methylobacterium</taxon>
    </lineage>
</organism>
<dbReference type="Proteomes" id="UP000035955">
    <property type="component" value="Unassembled WGS sequence"/>
</dbReference>
<proteinExistence type="predicted"/>
<dbReference type="EMBL" id="LABY01000177">
    <property type="protein sequence ID" value="KMO32391.1"/>
    <property type="molecule type" value="Genomic_DNA"/>
</dbReference>
<dbReference type="AlphaFoldDB" id="A0A0J6V0R2"/>
<accession>A0A0J6V0R2</accession>
<evidence type="ECO:0000313" key="2">
    <source>
        <dbReference type="Proteomes" id="UP000035955"/>
    </source>
</evidence>
<keyword evidence="2" id="KW-1185">Reference proteome</keyword>
<evidence type="ECO:0000313" key="1">
    <source>
        <dbReference type="EMBL" id="KMO32391.1"/>
    </source>
</evidence>
<name>A0A0J6V0R2_9HYPH</name>
<reference evidence="1 2" key="1">
    <citation type="submission" date="2015-03" db="EMBL/GenBank/DDBJ databases">
        <title>Genome sequencing of Methylobacterium variabile DSM 16961.</title>
        <authorList>
            <person name="Chaudhry V."/>
            <person name="Patil P.B."/>
        </authorList>
    </citation>
    <scope>NUCLEOTIDE SEQUENCE [LARGE SCALE GENOMIC DNA]</scope>
    <source>
        <strain evidence="1 2">DSM 16961</strain>
    </source>
</reference>
<comment type="caution">
    <text evidence="1">The sequence shown here is derived from an EMBL/GenBank/DDBJ whole genome shotgun (WGS) entry which is preliminary data.</text>
</comment>